<name>A0A8C3T5T9_CHESE</name>
<dbReference type="Pfam" id="PF00225">
    <property type="entry name" value="Kinesin"/>
    <property type="match status" value="1"/>
</dbReference>
<dbReference type="Ensembl" id="ENSCSRT00000024952.1">
    <property type="protein sequence ID" value="ENSCSRP00000023921.1"/>
    <property type="gene ID" value="ENSCSRG00000017948.1"/>
</dbReference>
<dbReference type="GO" id="GO:0051231">
    <property type="term" value="P:spindle elongation"/>
    <property type="evidence" value="ECO:0007669"/>
    <property type="project" value="TreeGrafter"/>
</dbReference>
<dbReference type="InterPro" id="IPR027417">
    <property type="entry name" value="P-loop_NTPase"/>
</dbReference>
<accession>A0A8C3T5T9</accession>
<dbReference type="GO" id="GO:0003777">
    <property type="term" value="F:microtubule motor activity"/>
    <property type="evidence" value="ECO:0007669"/>
    <property type="project" value="InterPro"/>
</dbReference>
<evidence type="ECO:0000313" key="7">
    <source>
        <dbReference type="Ensembl" id="ENSCSRP00000023921.1"/>
    </source>
</evidence>
<proteinExistence type="inferred from homology"/>
<dbReference type="GO" id="GO:0007052">
    <property type="term" value="P:mitotic spindle organization"/>
    <property type="evidence" value="ECO:0007669"/>
    <property type="project" value="TreeGrafter"/>
</dbReference>
<reference evidence="7" key="1">
    <citation type="submission" date="2025-08" db="UniProtKB">
        <authorList>
            <consortium name="Ensembl"/>
        </authorList>
    </citation>
    <scope>IDENTIFICATION</scope>
</reference>
<keyword evidence="2" id="KW-0547">Nucleotide-binding</keyword>
<keyword evidence="8" id="KW-1185">Reference proteome</keyword>
<dbReference type="SUPFAM" id="SSF52540">
    <property type="entry name" value="P-loop containing nucleoside triphosphate hydrolases"/>
    <property type="match status" value="1"/>
</dbReference>
<evidence type="ECO:0000313" key="8">
    <source>
        <dbReference type="Proteomes" id="UP000694403"/>
    </source>
</evidence>
<dbReference type="PANTHER" id="PTHR47969">
    <property type="entry name" value="CHROMOSOME-ASSOCIATED KINESIN KIF4A-RELATED"/>
    <property type="match status" value="1"/>
</dbReference>
<dbReference type="InterPro" id="IPR036961">
    <property type="entry name" value="Kinesin_motor_dom_sf"/>
</dbReference>
<dbReference type="SMART" id="SM00129">
    <property type="entry name" value="KISc"/>
    <property type="match status" value="1"/>
</dbReference>
<dbReference type="InterPro" id="IPR027640">
    <property type="entry name" value="Kinesin-like_fam"/>
</dbReference>
<evidence type="ECO:0000256" key="3">
    <source>
        <dbReference type="ARBA" id="ARBA00022840"/>
    </source>
</evidence>
<comment type="subcellular location">
    <subcellularLocation>
        <location evidence="1">Cytoplasm</location>
        <location evidence="1">Cytoskeleton</location>
    </subcellularLocation>
</comment>
<dbReference type="InterPro" id="IPR001752">
    <property type="entry name" value="Kinesin_motor_dom"/>
</dbReference>
<feature type="domain" description="Kinesin motor" evidence="6">
    <location>
        <begin position="25"/>
        <end position="272"/>
    </location>
</feature>
<dbReference type="PROSITE" id="PS50067">
    <property type="entry name" value="KINESIN_MOTOR_2"/>
    <property type="match status" value="1"/>
</dbReference>
<comment type="similarity">
    <text evidence="5">Belongs to the TRAFAC class myosin-kinesin ATPase superfamily. Kinesin family.</text>
</comment>
<evidence type="ECO:0000256" key="4">
    <source>
        <dbReference type="ARBA" id="ARBA00023212"/>
    </source>
</evidence>
<dbReference type="PANTHER" id="PTHR47969:SF33">
    <property type="entry name" value="KINESIN-LIKE PROTEIN"/>
    <property type="match status" value="1"/>
</dbReference>
<keyword evidence="4" id="KW-0206">Cytoskeleton</keyword>
<reference evidence="7" key="2">
    <citation type="submission" date="2025-09" db="UniProtKB">
        <authorList>
            <consortium name="Ensembl"/>
        </authorList>
    </citation>
    <scope>IDENTIFICATION</scope>
</reference>
<evidence type="ECO:0000256" key="5">
    <source>
        <dbReference type="PROSITE-ProRule" id="PRU00283"/>
    </source>
</evidence>
<evidence type="ECO:0000256" key="2">
    <source>
        <dbReference type="ARBA" id="ARBA00022741"/>
    </source>
</evidence>
<dbReference type="Gene3D" id="3.40.850.10">
    <property type="entry name" value="Kinesin motor domain"/>
    <property type="match status" value="1"/>
</dbReference>
<dbReference type="GO" id="GO:0005875">
    <property type="term" value="C:microtubule associated complex"/>
    <property type="evidence" value="ECO:0007669"/>
    <property type="project" value="TreeGrafter"/>
</dbReference>
<dbReference type="GO" id="GO:0008017">
    <property type="term" value="F:microtubule binding"/>
    <property type="evidence" value="ECO:0007669"/>
    <property type="project" value="InterPro"/>
</dbReference>
<keyword evidence="4" id="KW-0963">Cytoplasm</keyword>
<organism evidence="7 8">
    <name type="scientific">Chelydra serpentina</name>
    <name type="common">Snapping turtle</name>
    <name type="synonym">Testudo serpentina</name>
    <dbReference type="NCBI Taxonomy" id="8475"/>
    <lineage>
        <taxon>Eukaryota</taxon>
        <taxon>Metazoa</taxon>
        <taxon>Chordata</taxon>
        <taxon>Craniata</taxon>
        <taxon>Vertebrata</taxon>
        <taxon>Euteleostomi</taxon>
        <taxon>Archelosauria</taxon>
        <taxon>Testudinata</taxon>
        <taxon>Testudines</taxon>
        <taxon>Cryptodira</taxon>
        <taxon>Durocryptodira</taxon>
        <taxon>Americhelydia</taxon>
        <taxon>Chelydroidea</taxon>
        <taxon>Chelydridae</taxon>
        <taxon>Chelydra</taxon>
    </lineage>
</organism>
<dbReference type="GO" id="GO:0005524">
    <property type="term" value="F:ATP binding"/>
    <property type="evidence" value="ECO:0007669"/>
    <property type="project" value="UniProtKB-KW"/>
</dbReference>
<dbReference type="AlphaFoldDB" id="A0A8C3T5T9"/>
<evidence type="ECO:0000259" key="6">
    <source>
        <dbReference type="PROSITE" id="PS50067"/>
    </source>
</evidence>
<protein>
    <recommendedName>
        <fullName evidence="6">Kinesin motor domain-containing protein</fullName>
    </recommendedName>
</protein>
<dbReference type="GO" id="GO:0007018">
    <property type="term" value="P:microtubule-based movement"/>
    <property type="evidence" value="ECO:0007669"/>
    <property type="project" value="InterPro"/>
</dbReference>
<comment type="caution">
    <text evidence="5">Lacks conserved residue(s) required for the propagation of feature annotation.</text>
</comment>
<evidence type="ECO:0000256" key="1">
    <source>
        <dbReference type="ARBA" id="ARBA00004245"/>
    </source>
</evidence>
<keyword evidence="3" id="KW-0067">ATP-binding</keyword>
<dbReference type="Proteomes" id="UP000694403">
    <property type="component" value="Unplaced"/>
</dbReference>
<sequence length="272" mass="29326">LPTLLVFPRSPAGNQEDPPDRKETRFRVVVRVRPLSCPERRRGDRPVVHCLGDDTVYVSALPWRGQRSAAFRVSAVFGAGTSQEGVFEGSGMKRLVDLARGRALAGVVLSFLLAGGGSSGHPAIGLARRLPSLQSEGQPATPGLVGLMQRAFVCLLEQTQCYRPGLRLSASYVEIHNEQVGLQDLLSPGPPRPLPVRWSKSRGFYIENLLTVEFGNLAAILDLLQEGTARVGSSGADSIMGSPWNIWWSKPLPWFSCWGQGRGGGCSGLTPA</sequence>